<dbReference type="AlphaFoldDB" id="A0A2H0US14"/>
<dbReference type="Pfam" id="PF02687">
    <property type="entry name" value="FtsX"/>
    <property type="match status" value="1"/>
</dbReference>
<evidence type="ECO:0000256" key="6">
    <source>
        <dbReference type="ARBA" id="ARBA00023136"/>
    </source>
</evidence>
<comment type="caution">
    <text evidence="9">The sequence shown here is derived from an EMBL/GenBank/DDBJ whole genome shotgun (WGS) entry which is preliminary data.</text>
</comment>
<keyword evidence="3" id="KW-1003">Cell membrane</keyword>
<evidence type="ECO:0000256" key="4">
    <source>
        <dbReference type="ARBA" id="ARBA00022692"/>
    </source>
</evidence>
<feature type="transmembrane region" description="Helical" evidence="7">
    <location>
        <begin position="343"/>
        <end position="368"/>
    </location>
</feature>
<dbReference type="GO" id="GO:0098797">
    <property type="term" value="C:plasma membrane protein complex"/>
    <property type="evidence" value="ECO:0007669"/>
    <property type="project" value="TreeGrafter"/>
</dbReference>
<evidence type="ECO:0000256" key="5">
    <source>
        <dbReference type="ARBA" id="ARBA00022989"/>
    </source>
</evidence>
<keyword evidence="6 7" id="KW-0472">Membrane</keyword>
<evidence type="ECO:0000256" key="2">
    <source>
        <dbReference type="ARBA" id="ARBA00005236"/>
    </source>
</evidence>
<proteinExistence type="inferred from homology"/>
<gene>
    <name evidence="9" type="ORF">COU07_02895</name>
</gene>
<dbReference type="InterPro" id="IPR051447">
    <property type="entry name" value="Lipoprotein-release_system"/>
</dbReference>
<evidence type="ECO:0000313" key="9">
    <source>
        <dbReference type="EMBL" id="PIR89153.1"/>
    </source>
</evidence>
<name>A0A2H0US14_9BACT</name>
<feature type="domain" description="ABC3 transporter permease C-terminal" evidence="8">
    <location>
        <begin position="300"/>
        <end position="419"/>
    </location>
</feature>
<feature type="transmembrane region" description="Helical" evidence="7">
    <location>
        <begin position="296"/>
        <end position="322"/>
    </location>
</feature>
<feature type="transmembrane region" description="Helical" evidence="7">
    <location>
        <begin position="37"/>
        <end position="61"/>
    </location>
</feature>
<dbReference type="GO" id="GO:0044874">
    <property type="term" value="P:lipoprotein localization to outer membrane"/>
    <property type="evidence" value="ECO:0007669"/>
    <property type="project" value="TreeGrafter"/>
</dbReference>
<dbReference type="PANTHER" id="PTHR30489:SF0">
    <property type="entry name" value="LIPOPROTEIN-RELEASING SYSTEM TRANSMEMBRANE PROTEIN LOLE"/>
    <property type="match status" value="1"/>
</dbReference>
<dbReference type="Proteomes" id="UP000231157">
    <property type="component" value="Unassembled WGS sequence"/>
</dbReference>
<dbReference type="InterPro" id="IPR003838">
    <property type="entry name" value="ABC3_permease_C"/>
</dbReference>
<dbReference type="EMBL" id="PFAZ01000007">
    <property type="protein sequence ID" value="PIR89153.1"/>
    <property type="molecule type" value="Genomic_DNA"/>
</dbReference>
<organism evidence="9 10">
    <name type="scientific">Candidatus Harrisonbacteria bacterium CG10_big_fil_rev_8_21_14_0_10_40_38</name>
    <dbReference type="NCBI Taxonomy" id="1974583"/>
    <lineage>
        <taxon>Bacteria</taxon>
        <taxon>Candidatus Harrisoniibacteriota</taxon>
    </lineage>
</organism>
<keyword evidence="4 7" id="KW-0812">Transmembrane</keyword>
<accession>A0A2H0US14</accession>
<evidence type="ECO:0000259" key="8">
    <source>
        <dbReference type="Pfam" id="PF02687"/>
    </source>
</evidence>
<evidence type="ECO:0000256" key="7">
    <source>
        <dbReference type="SAM" id="Phobius"/>
    </source>
</evidence>
<sequence>MSAKKLSYRISNFFAALRVGFFLAVRQVRRSSLWMNILVIAIMTLTFLNLVVVSGVLVGLIQGAVRAVQEHYIGEIFITNLKDKPYIERSTNIISFAESLPSVRVVAPRYVEGGVAQSNYKKAKKSGELREEAGTLISGIDPIAEDEATGLSSLLIEGSYLEPDDFDQVLVGALLLRQYLEFDSAAFPALEDVGVGSKIRVTVAGNTREVIVKGIIKSKVDELDRRIFFPEKQFRSMIGRNDFNVDEIAIRLEPETDQVAIKNAFLAQGFGDYARIQTQTEAEPKFLQDIKKTFNLLGSMISSIGVFVAAITIFIIFFINAITRRKFIGILKGIGINPLAIECAYVLQALFYVFFGTLIGSVIVFGFLEPYISAHPINFPFSDGILVVPLGSTILRIAILLVVTLVAGFLPAKIITRQNTVDAILNR</sequence>
<comment type="subcellular location">
    <subcellularLocation>
        <location evidence="1">Cell membrane</location>
        <topology evidence="1">Multi-pass membrane protein</topology>
    </subcellularLocation>
</comment>
<evidence type="ECO:0000313" key="10">
    <source>
        <dbReference type="Proteomes" id="UP000231157"/>
    </source>
</evidence>
<evidence type="ECO:0000256" key="3">
    <source>
        <dbReference type="ARBA" id="ARBA00022475"/>
    </source>
</evidence>
<protein>
    <recommendedName>
        <fullName evidence="8">ABC3 transporter permease C-terminal domain-containing protein</fullName>
    </recommendedName>
</protein>
<comment type="similarity">
    <text evidence="2">Belongs to the ABC-4 integral membrane protein family. LolC/E subfamily.</text>
</comment>
<feature type="transmembrane region" description="Helical" evidence="7">
    <location>
        <begin position="388"/>
        <end position="410"/>
    </location>
</feature>
<reference evidence="10" key="1">
    <citation type="submission" date="2017-09" db="EMBL/GenBank/DDBJ databases">
        <title>Depth-based differentiation of microbial function through sediment-hosted aquifers and enrichment of novel symbionts in the deep terrestrial subsurface.</title>
        <authorList>
            <person name="Probst A.J."/>
            <person name="Ladd B."/>
            <person name="Jarett J.K."/>
            <person name="Geller-Mcgrath D.E."/>
            <person name="Sieber C.M.K."/>
            <person name="Emerson J.B."/>
            <person name="Anantharaman K."/>
            <person name="Thomas B.C."/>
            <person name="Malmstrom R."/>
            <person name="Stieglmeier M."/>
            <person name="Klingl A."/>
            <person name="Woyke T."/>
            <person name="Ryan C.M."/>
            <person name="Banfield J.F."/>
        </authorList>
    </citation>
    <scope>NUCLEOTIDE SEQUENCE [LARGE SCALE GENOMIC DNA]</scope>
</reference>
<dbReference type="PANTHER" id="PTHR30489">
    <property type="entry name" value="LIPOPROTEIN-RELEASING SYSTEM TRANSMEMBRANE PROTEIN LOLE"/>
    <property type="match status" value="1"/>
</dbReference>
<evidence type="ECO:0000256" key="1">
    <source>
        <dbReference type="ARBA" id="ARBA00004651"/>
    </source>
</evidence>
<keyword evidence="5 7" id="KW-1133">Transmembrane helix</keyword>